<sequence length="47" mass="5464">MLRIKLEAKKEVEVTREMVFMKTTYEQEASICPECGSRNLINDRESG</sequence>
<comment type="caution">
    <text evidence="1">The sequence shown here is derived from an EMBL/GenBank/DDBJ whole genome shotgun (WGS) entry which is preliminary data.</text>
</comment>
<organism evidence="1">
    <name type="scientific">marine sediment metagenome</name>
    <dbReference type="NCBI Taxonomy" id="412755"/>
    <lineage>
        <taxon>unclassified sequences</taxon>
        <taxon>metagenomes</taxon>
        <taxon>ecological metagenomes</taxon>
    </lineage>
</organism>
<dbReference type="AlphaFoldDB" id="X1M6Q4"/>
<name>X1M6Q4_9ZZZZ</name>
<accession>X1M6Q4</accession>
<proteinExistence type="predicted"/>
<feature type="non-terminal residue" evidence="1">
    <location>
        <position position="47"/>
    </location>
</feature>
<gene>
    <name evidence="1" type="ORF">S06H3_32136</name>
</gene>
<evidence type="ECO:0000313" key="1">
    <source>
        <dbReference type="EMBL" id="GAI26958.1"/>
    </source>
</evidence>
<dbReference type="EMBL" id="BARV01019080">
    <property type="protein sequence ID" value="GAI26958.1"/>
    <property type="molecule type" value="Genomic_DNA"/>
</dbReference>
<protein>
    <submittedName>
        <fullName evidence="1">Uncharacterized protein</fullName>
    </submittedName>
</protein>
<reference evidence="1" key="1">
    <citation type="journal article" date="2014" name="Front. Microbiol.">
        <title>High frequency of phylogenetically diverse reductive dehalogenase-homologous genes in deep subseafloor sedimentary metagenomes.</title>
        <authorList>
            <person name="Kawai M."/>
            <person name="Futagami T."/>
            <person name="Toyoda A."/>
            <person name="Takaki Y."/>
            <person name="Nishi S."/>
            <person name="Hori S."/>
            <person name="Arai W."/>
            <person name="Tsubouchi T."/>
            <person name="Morono Y."/>
            <person name="Uchiyama I."/>
            <person name="Ito T."/>
            <person name="Fujiyama A."/>
            <person name="Inagaki F."/>
            <person name="Takami H."/>
        </authorList>
    </citation>
    <scope>NUCLEOTIDE SEQUENCE</scope>
    <source>
        <strain evidence="1">Expedition CK06-06</strain>
    </source>
</reference>